<dbReference type="AlphaFoldDB" id="A0A518CTV2"/>
<accession>A0A518CTV2</accession>
<dbReference type="EMBL" id="CP036281">
    <property type="protein sequence ID" value="QDU82659.1"/>
    <property type="molecule type" value="Genomic_DNA"/>
</dbReference>
<dbReference type="Pfam" id="PF18476">
    <property type="entry name" value="PIN_8"/>
    <property type="match status" value="1"/>
</dbReference>
<protein>
    <recommendedName>
        <fullName evidence="1">PIN like domain-containing protein</fullName>
    </recommendedName>
</protein>
<keyword evidence="3" id="KW-1185">Reference proteome</keyword>
<reference evidence="2 3" key="1">
    <citation type="submission" date="2019-02" db="EMBL/GenBank/DDBJ databases">
        <title>Deep-cultivation of Planctomycetes and their phenomic and genomic characterization uncovers novel biology.</title>
        <authorList>
            <person name="Wiegand S."/>
            <person name="Jogler M."/>
            <person name="Boedeker C."/>
            <person name="Pinto D."/>
            <person name="Vollmers J."/>
            <person name="Rivas-Marin E."/>
            <person name="Kohn T."/>
            <person name="Peeters S.H."/>
            <person name="Heuer A."/>
            <person name="Rast P."/>
            <person name="Oberbeckmann S."/>
            <person name="Bunk B."/>
            <person name="Jeske O."/>
            <person name="Meyerdierks A."/>
            <person name="Storesund J.E."/>
            <person name="Kallscheuer N."/>
            <person name="Luecker S."/>
            <person name="Lage O.M."/>
            <person name="Pohl T."/>
            <person name="Merkel B.J."/>
            <person name="Hornburger P."/>
            <person name="Mueller R.-W."/>
            <person name="Bruemmer F."/>
            <person name="Labrenz M."/>
            <person name="Spormann A.M."/>
            <person name="Op den Camp H."/>
            <person name="Overmann J."/>
            <person name="Amann R."/>
            <person name="Jetten M.S.M."/>
            <person name="Mascher T."/>
            <person name="Medema M.H."/>
            <person name="Devos D.P."/>
            <person name="Kaster A.-K."/>
            <person name="Ovreas L."/>
            <person name="Rohde M."/>
            <person name="Galperin M.Y."/>
            <person name="Jogler C."/>
        </authorList>
    </citation>
    <scope>NUCLEOTIDE SEQUENCE [LARGE SCALE GENOMIC DNA]</scope>
    <source>
        <strain evidence="2 3">Pla110</strain>
    </source>
</reference>
<gene>
    <name evidence="2" type="ORF">Pla110_44200</name>
</gene>
<evidence type="ECO:0000313" key="2">
    <source>
        <dbReference type="EMBL" id="QDU82659.1"/>
    </source>
</evidence>
<evidence type="ECO:0000313" key="3">
    <source>
        <dbReference type="Proteomes" id="UP000317178"/>
    </source>
</evidence>
<dbReference type="OrthoDB" id="9182727at2"/>
<evidence type="ECO:0000259" key="1">
    <source>
        <dbReference type="Pfam" id="PF18476"/>
    </source>
</evidence>
<organism evidence="2 3">
    <name type="scientific">Polystyrenella longa</name>
    <dbReference type="NCBI Taxonomy" id="2528007"/>
    <lineage>
        <taxon>Bacteria</taxon>
        <taxon>Pseudomonadati</taxon>
        <taxon>Planctomycetota</taxon>
        <taxon>Planctomycetia</taxon>
        <taxon>Planctomycetales</taxon>
        <taxon>Planctomycetaceae</taxon>
        <taxon>Polystyrenella</taxon>
    </lineage>
</organism>
<dbReference type="RefSeq" id="WP_144999039.1">
    <property type="nucleotide sequence ID" value="NZ_CP036281.1"/>
</dbReference>
<sequence length="457" mass="53028">MTNTPEKSDLTTFKSSKGNDLFYLNQVFPDAQSVFQHRAKHLTELNEDCLFVLDANVLLDTHLFGKKSINKIREIFSNLKKENRIFIPAMVAREYARHRQDRLIKVYDQIYNEISGLPGIDDVKSVPNLNVPMLEHMKEYAELLKSREKCKELRNNYSKEVENFKSILIKIRDQLVNWDWKDQVSDLFANTFDRENIIDCEEPGKAIQADLDWRIRHSIPPGFKDKGKIDDGVGDLIIWKTILQIGEIEKKNIVFVSNDVKLDWTIKAQDASLGAREELTYEFYSRCHCHFQMVNYESFLEIRGAEDEVIGQAKHINDSRLHSQITEFNIDDLATGLELLSYCKKIQKLPKDTQQFIDVMTSNQFRHAVLKMNGLINRIRNSDAGELIDDVRLSVAQISLQKILFNIKELSAQEIEDMANSVAFEKIMIAVQQDLFRSEVIVQEINLVLRRVLTNKE</sequence>
<dbReference type="InterPro" id="IPR041578">
    <property type="entry name" value="PIN_8"/>
</dbReference>
<name>A0A518CTV2_9PLAN</name>
<dbReference type="KEGG" id="plon:Pla110_44200"/>
<dbReference type="Proteomes" id="UP000317178">
    <property type="component" value="Chromosome"/>
</dbReference>
<proteinExistence type="predicted"/>
<feature type="domain" description="PIN like" evidence="1">
    <location>
        <begin position="50"/>
        <end position="279"/>
    </location>
</feature>